<evidence type="ECO:0000313" key="6">
    <source>
        <dbReference type="Proteomes" id="UP000300879"/>
    </source>
</evidence>
<dbReference type="GO" id="GO:0008408">
    <property type="term" value="F:3'-5' exonuclease activity"/>
    <property type="evidence" value="ECO:0007669"/>
    <property type="project" value="TreeGrafter"/>
</dbReference>
<dbReference type="GO" id="GO:0006260">
    <property type="term" value="P:DNA replication"/>
    <property type="evidence" value="ECO:0007669"/>
    <property type="project" value="InterPro"/>
</dbReference>
<reference evidence="5 6" key="1">
    <citation type="submission" date="2019-05" db="EMBL/GenBank/DDBJ databases">
        <authorList>
            <person name="Chen C."/>
        </authorList>
    </citation>
    <scope>NUCLEOTIDE SEQUENCE [LARGE SCALE GENOMIC DNA]</scope>
    <source>
        <strain evidence="5 6">HB172198</strain>
    </source>
</reference>
<dbReference type="EMBL" id="CP040396">
    <property type="protein sequence ID" value="QCT03470.1"/>
    <property type="molecule type" value="Genomic_DNA"/>
</dbReference>
<proteinExistence type="predicted"/>
<dbReference type="NCBIfam" id="NF005836">
    <property type="entry name" value="PRK07740.1"/>
    <property type="match status" value="1"/>
</dbReference>
<dbReference type="GO" id="GO:0003887">
    <property type="term" value="F:DNA-directed DNA polymerase activity"/>
    <property type="evidence" value="ECO:0007669"/>
    <property type="project" value="InterPro"/>
</dbReference>
<keyword evidence="1" id="KW-0540">Nuclease</keyword>
<dbReference type="Pfam" id="PF00929">
    <property type="entry name" value="RNase_T"/>
    <property type="match status" value="1"/>
</dbReference>
<dbReference type="AlphaFoldDB" id="A0A4P8XNZ3"/>
<dbReference type="SUPFAM" id="SSF53098">
    <property type="entry name" value="Ribonuclease H-like"/>
    <property type="match status" value="1"/>
</dbReference>
<dbReference type="FunFam" id="3.30.420.10:FF:000045">
    <property type="entry name" value="3'-5' exonuclease DinG"/>
    <property type="match status" value="1"/>
</dbReference>
<dbReference type="InterPro" id="IPR006054">
    <property type="entry name" value="DnaQ"/>
</dbReference>
<evidence type="ECO:0000256" key="2">
    <source>
        <dbReference type="ARBA" id="ARBA00022801"/>
    </source>
</evidence>
<organism evidence="5 6">
    <name type="scientific">Paenibacillus algicola</name>
    <dbReference type="NCBI Taxonomy" id="2565926"/>
    <lineage>
        <taxon>Bacteria</taxon>
        <taxon>Bacillati</taxon>
        <taxon>Bacillota</taxon>
        <taxon>Bacilli</taxon>
        <taxon>Bacillales</taxon>
        <taxon>Paenibacillaceae</taxon>
        <taxon>Paenibacillus</taxon>
    </lineage>
</organism>
<gene>
    <name evidence="5" type="ORF">E6C60_2758</name>
</gene>
<keyword evidence="3" id="KW-0269">Exonuclease</keyword>
<dbReference type="Gene3D" id="3.30.420.10">
    <property type="entry name" value="Ribonuclease H-like superfamily/Ribonuclease H"/>
    <property type="match status" value="1"/>
</dbReference>
<dbReference type="RefSeq" id="WP_138226335.1">
    <property type="nucleotide sequence ID" value="NZ_CP040396.1"/>
</dbReference>
<dbReference type="InterPro" id="IPR012337">
    <property type="entry name" value="RNaseH-like_sf"/>
</dbReference>
<dbReference type="InterPro" id="IPR036397">
    <property type="entry name" value="RNaseH_sf"/>
</dbReference>
<dbReference type="NCBIfam" id="TIGR00573">
    <property type="entry name" value="dnaq"/>
    <property type="match status" value="1"/>
</dbReference>
<dbReference type="PANTHER" id="PTHR30231:SF4">
    <property type="entry name" value="PROTEIN NEN2"/>
    <property type="match status" value="1"/>
</dbReference>
<dbReference type="KEGG" id="palo:E6C60_2758"/>
<accession>A0A4P8XNZ3</accession>
<protein>
    <recommendedName>
        <fullName evidence="4">Exonuclease domain-containing protein</fullName>
    </recommendedName>
</protein>
<dbReference type="GO" id="GO:0005829">
    <property type="term" value="C:cytosol"/>
    <property type="evidence" value="ECO:0007669"/>
    <property type="project" value="TreeGrafter"/>
</dbReference>
<feature type="domain" description="Exonuclease" evidence="4">
    <location>
        <begin position="60"/>
        <end position="229"/>
    </location>
</feature>
<dbReference type="OrthoDB" id="9804290at2"/>
<dbReference type="InterPro" id="IPR013520">
    <property type="entry name" value="Ribonucl_H"/>
</dbReference>
<dbReference type="Proteomes" id="UP000300879">
    <property type="component" value="Chromosome"/>
</dbReference>
<dbReference type="SMART" id="SM00479">
    <property type="entry name" value="EXOIII"/>
    <property type="match status" value="1"/>
</dbReference>
<dbReference type="PANTHER" id="PTHR30231">
    <property type="entry name" value="DNA POLYMERASE III SUBUNIT EPSILON"/>
    <property type="match status" value="1"/>
</dbReference>
<evidence type="ECO:0000256" key="3">
    <source>
        <dbReference type="ARBA" id="ARBA00022839"/>
    </source>
</evidence>
<name>A0A4P8XNZ3_9BACL</name>
<dbReference type="GO" id="GO:0003677">
    <property type="term" value="F:DNA binding"/>
    <property type="evidence" value="ECO:0007669"/>
    <property type="project" value="InterPro"/>
</dbReference>
<evidence type="ECO:0000313" key="5">
    <source>
        <dbReference type="EMBL" id="QCT03470.1"/>
    </source>
</evidence>
<sequence length="246" mass="27333">MRDPRQTGAGFWKSLRMGDLNSAVASMRGNPSAQQIAFIRSQMRDQRRPEVLGTPLKELETVVFDLETTGFSYQHGDVILSFGAVKTLGTTILQDQCFHLVVNSGAAVPSDITRLTGITQSMVDDAVPLTEGLHDFMAFVEGRVLIAHAAGHDKAFLNAALWKTSKVRLTHRLLDTMMIARQLYPDLPEHSLDLLLHQAGIPIEGRHDALKDALMTARLWTSYIEEVQEEEGVGTLGDLYMYLSRL</sequence>
<evidence type="ECO:0000256" key="1">
    <source>
        <dbReference type="ARBA" id="ARBA00022722"/>
    </source>
</evidence>
<keyword evidence="6" id="KW-1185">Reference proteome</keyword>
<evidence type="ECO:0000259" key="4">
    <source>
        <dbReference type="SMART" id="SM00479"/>
    </source>
</evidence>
<keyword evidence="2" id="KW-0378">Hydrolase</keyword>
<dbReference type="CDD" id="cd06127">
    <property type="entry name" value="DEDDh"/>
    <property type="match status" value="1"/>
</dbReference>